<dbReference type="EMBL" id="CP021983">
    <property type="protein sequence ID" value="ASC70045.1"/>
    <property type="molecule type" value="Genomic_DNA"/>
</dbReference>
<protein>
    <submittedName>
        <fullName evidence="6">WD-40 repeat protein</fullName>
    </submittedName>
</protein>
<evidence type="ECO:0000256" key="4">
    <source>
        <dbReference type="SAM" id="Phobius"/>
    </source>
</evidence>
<dbReference type="PROSITE" id="PS00678">
    <property type="entry name" value="WD_REPEATS_1"/>
    <property type="match status" value="1"/>
</dbReference>
<keyword evidence="1 3" id="KW-0853">WD repeat</keyword>
<feature type="repeat" description="WD" evidence="3">
    <location>
        <begin position="697"/>
        <end position="738"/>
    </location>
</feature>
<dbReference type="AlphaFoldDB" id="A0A1Z3HIB9"/>
<dbReference type="PROSITE" id="PS50082">
    <property type="entry name" value="WD_REPEATS_2"/>
    <property type="match status" value="9"/>
</dbReference>
<feature type="repeat" description="WD" evidence="3">
    <location>
        <begin position="829"/>
        <end position="869"/>
    </location>
</feature>
<keyword evidence="2" id="KW-0677">Repeat</keyword>
<feature type="repeat" description="WD" evidence="3">
    <location>
        <begin position="357"/>
        <end position="391"/>
    </location>
</feature>
<dbReference type="Pfam" id="PF00400">
    <property type="entry name" value="WD40"/>
    <property type="match status" value="11"/>
</dbReference>
<dbReference type="InterPro" id="IPR011047">
    <property type="entry name" value="Quinoprotein_ADH-like_sf"/>
</dbReference>
<dbReference type="SMART" id="SM00255">
    <property type="entry name" value="TIR"/>
    <property type="match status" value="1"/>
</dbReference>
<keyword evidence="7" id="KW-1185">Reference proteome</keyword>
<proteinExistence type="predicted"/>
<dbReference type="PANTHER" id="PTHR44019:SF8">
    <property type="entry name" value="POC1 CENTRIOLAR PROTEIN HOMOLOG"/>
    <property type="match status" value="1"/>
</dbReference>
<feature type="repeat" description="WD" evidence="3">
    <location>
        <begin position="573"/>
        <end position="606"/>
    </location>
</feature>
<accession>A0A1Z3HIB9</accession>
<dbReference type="Gene3D" id="2.130.10.10">
    <property type="entry name" value="YVTN repeat-like/Quinoprotein amine dehydrogenase"/>
    <property type="match status" value="3"/>
</dbReference>
<dbReference type="RefSeq" id="WP_088429224.1">
    <property type="nucleotide sequence ID" value="NZ_CP021983.2"/>
</dbReference>
<dbReference type="PROSITE" id="PS50104">
    <property type="entry name" value="TIR"/>
    <property type="match status" value="1"/>
</dbReference>
<dbReference type="InterPro" id="IPR019775">
    <property type="entry name" value="WD40_repeat_CS"/>
</dbReference>
<dbReference type="SMART" id="SM00320">
    <property type="entry name" value="WD40"/>
    <property type="match status" value="14"/>
</dbReference>
<dbReference type="InterPro" id="IPR001680">
    <property type="entry name" value="WD40_rpt"/>
</dbReference>
<dbReference type="KEGG" id="hhg:XM38_009750"/>
<dbReference type="InterPro" id="IPR036322">
    <property type="entry name" value="WD40_repeat_dom_sf"/>
</dbReference>
<name>A0A1Z3HIB9_9CYAN</name>
<dbReference type="Proteomes" id="UP000191901">
    <property type="component" value="Chromosome"/>
</dbReference>
<dbReference type="InterPro" id="IPR020472">
    <property type="entry name" value="WD40_PAC1"/>
</dbReference>
<dbReference type="InterPro" id="IPR015943">
    <property type="entry name" value="WD40/YVTN_repeat-like_dom_sf"/>
</dbReference>
<dbReference type="SUPFAM" id="SSF50978">
    <property type="entry name" value="WD40 repeat-like"/>
    <property type="match status" value="1"/>
</dbReference>
<keyword evidence="4" id="KW-0472">Membrane</keyword>
<dbReference type="Pfam" id="PF13676">
    <property type="entry name" value="TIR_2"/>
    <property type="match status" value="1"/>
</dbReference>
<gene>
    <name evidence="6" type="ORF">XM38_009750</name>
</gene>
<keyword evidence="4" id="KW-1133">Transmembrane helix</keyword>
<evidence type="ECO:0000313" key="7">
    <source>
        <dbReference type="Proteomes" id="UP000191901"/>
    </source>
</evidence>
<feature type="repeat" description="WD" evidence="3">
    <location>
        <begin position="787"/>
        <end position="828"/>
    </location>
</feature>
<feature type="domain" description="TIR" evidence="5">
    <location>
        <begin position="1"/>
        <end position="123"/>
    </location>
</feature>
<dbReference type="InterPro" id="IPR035897">
    <property type="entry name" value="Toll_tir_struct_dom_sf"/>
</dbReference>
<feature type="repeat" description="WD" evidence="3">
    <location>
        <begin position="324"/>
        <end position="357"/>
    </location>
</feature>
<dbReference type="PANTHER" id="PTHR44019">
    <property type="entry name" value="WD REPEAT-CONTAINING PROTEIN 55"/>
    <property type="match status" value="1"/>
</dbReference>
<feature type="repeat" description="WD" evidence="3">
    <location>
        <begin position="439"/>
        <end position="470"/>
    </location>
</feature>
<evidence type="ECO:0000256" key="1">
    <source>
        <dbReference type="ARBA" id="ARBA00022574"/>
    </source>
</evidence>
<reference evidence="6 7" key="1">
    <citation type="journal article" date="2016" name="Biochim. Biophys. Acta">
        <title>Characterization of red-shifted phycobilisomes isolated from the chlorophyll f-containing cyanobacterium Halomicronema hongdechloris.</title>
        <authorList>
            <person name="Li Y."/>
            <person name="Lin Y."/>
            <person name="Garvey C.J."/>
            <person name="Birch D."/>
            <person name="Corkery R.W."/>
            <person name="Loughlin P.C."/>
            <person name="Scheer H."/>
            <person name="Willows R.D."/>
            <person name="Chen M."/>
        </authorList>
    </citation>
    <scope>NUCLEOTIDE SEQUENCE [LARGE SCALE GENOMIC DNA]</scope>
    <source>
        <strain evidence="6 7">C2206</strain>
    </source>
</reference>
<dbReference type="SUPFAM" id="SSF52200">
    <property type="entry name" value="Toll/Interleukin receptor TIR domain"/>
    <property type="match status" value="1"/>
</dbReference>
<evidence type="ECO:0000259" key="5">
    <source>
        <dbReference type="PROSITE" id="PS50104"/>
    </source>
</evidence>
<dbReference type="STRING" id="1641165.XM38_11550"/>
<sequence>MTDVFISYSRRDKAFVQVLNQALVESKYDAWIDWEDIPLTADWWEEIKAGIEAADTFIFVISPDSIASKVCRQEIDHAVANNKRLMPIVRREGFDMALVHPALGKANWLFFKEEDDFNVAFQSLVSALDTDLTHVKEHTRILVKALEWEKKRRREDLLLRGQELEEVIQWLTQNAEKEPRSTQLQRDYINASRLQAAAQQQAKLAHEAMVRRRITRALVAAVGGLVVAVGLGLTAFQQYRRAEAQRQEAILGEIQAQVTSADALLDTQQPLDALLETLSAAGNLQLLQQLDPLLAAKLKAVLHRAIFSLRERNRLVGHRNYWATAVSFHPDGERLVSSGMDGTVQLWSLEGERLQTFSGHQAGVYDLSISPDGQSLASASYDGTVKLWRLDGQLLHTWDGHQQRVTSVRFSPDGNRLATTSDDRTIQLIDLDSRQVQSLEGHGRGVHAIDWSPDGNQLVSIDYSGYIRLWGKDGREMAVASTPVDSNTFLPRVGFSRDGQRILATGGANAKVSLWDLALTRQSQDFAGKGYLVSSFAVSPDGQVVAIAGEANSLTGGSSIVLQDPAGNPLGELRGHVSRINDVSFSPDGSLLASAAFDGTVRLWDLTPDTPHRLIGHEGGVNSIVYSPDGHYLASTGEDGTARVWTPDGEEWQRFAASEHGPVSEVSFGSDSRWLVLGYDDGTVTLNDLTTDMTRELALHQDAVRSLDVSPGHNLLASSSADGTVKVTNLDGEAMATYEQPQADIYRVRFSPDGERVAFTYNTEAASHVLLWQWHTNDTQSFQVGGFGGGSFRITDMAFSPDGKTLGTTNWEGIVHLWDVQTGEQISFFAGDDGPVRTLSFSPDGTLLAASSGGFVRLWTLTGEQVQRFYDTQRVHDMTFSPDGHTLAAANADGTITLFNLNLEALTAQGCSLLATYLQSHRAVAETLTICQGYSAGQSA</sequence>
<dbReference type="InterPro" id="IPR050505">
    <property type="entry name" value="WDR55/POC1"/>
</dbReference>
<evidence type="ECO:0000256" key="2">
    <source>
        <dbReference type="ARBA" id="ARBA00022737"/>
    </source>
</evidence>
<dbReference type="SUPFAM" id="SSF50998">
    <property type="entry name" value="Quinoprotein alcohol dehydrogenase-like"/>
    <property type="match status" value="1"/>
</dbReference>
<dbReference type="PRINTS" id="PR00320">
    <property type="entry name" value="GPROTEINBRPT"/>
</dbReference>
<dbReference type="InterPro" id="IPR000157">
    <property type="entry name" value="TIR_dom"/>
</dbReference>
<dbReference type="PROSITE" id="PS50294">
    <property type="entry name" value="WD_REPEATS_REGION"/>
    <property type="match status" value="7"/>
</dbReference>
<evidence type="ECO:0000256" key="3">
    <source>
        <dbReference type="PROSITE-ProRule" id="PRU00221"/>
    </source>
</evidence>
<dbReference type="CDD" id="cd00200">
    <property type="entry name" value="WD40"/>
    <property type="match status" value="2"/>
</dbReference>
<feature type="repeat" description="WD" evidence="3">
    <location>
        <begin position="614"/>
        <end position="645"/>
    </location>
</feature>
<keyword evidence="4" id="KW-0812">Transmembrane</keyword>
<feature type="transmembrane region" description="Helical" evidence="4">
    <location>
        <begin position="217"/>
        <end position="236"/>
    </location>
</feature>
<dbReference type="Gene3D" id="3.40.50.10140">
    <property type="entry name" value="Toll/interleukin-1 receptor homology (TIR) domain"/>
    <property type="match status" value="1"/>
</dbReference>
<evidence type="ECO:0000313" key="6">
    <source>
        <dbReference type="EMBL" id="ASC70045.1"/>
    </source>
</evidence>
<dbReference type="GO" id="GO:0007165">
    <property type="term" value="P:signal transduction"/>
    <property type="evidence" value="ECO:0007669"/>
    <property type="project" value="InterPro"/>
</dbReference>
<organism evidence="6 7">
    <name type="scientific">Halomicronema hongdechloris C2206</name>
    <dbReference type="NCBI Taxonomy" id="1641165"/>
    <lineage>
        <taxon>Bacteria</taxon>
        <taxon>Bacillati</taxon>
        <taxon>Cyanobacteriota</taxon>
        <taxon>Cyanophyceae</taxon>
        <taxon>Nodosilineales</taxon>
        <taxon>Nodosilineaceae</taxon>
        <taxon>Halomicronema</taxon>
    </lineage>
</organism>
<dbReference type="OrthoDB" id="434800at2"/>
<feature type="repeat" description="WD" evidence="3">
    <location>
        <begin position="398"/>
        <end position="439"/>
    </location>
</feature>